<feature type="transmembrane region" description="Helical" evidence="1">
    <location>
        <begin position="57"/>
        <end position="77"/>
    </location>
</feature>
<feature type="transmembrane region" description="Helical" evidence="1">
    <location>
        <begin position="98"/>
        <end position="118"/>
    </location>
</feature>
<keyword evidence="1" id="KW-0472">Membrane</keyword>
<dbReference type="AlphaFoldDB" id="A0A926D108"/>
<feature type="transmembrane region" description="Helical" evidence="1">
    <location>
        <begin position="397"/>
        <end position="417"/>
    </location>
</feature>
<feature type="transmembrane region" description="Helical" evidence="1">
    <location>
        <begin position="220"/>
        <end position="238"/>
    </location>
</feature>
<feature type="transmembrane region" description="Helical" evidence="1">
    <location>
        <begin position="355"/>
        <end position="377"/>
    </location>
</feature>
<feature type="transmembrane region" description="Helical" evidence="1">
    <location>
        <begin position="328"/>
        <end position="343"/>
    </location>
</feature>
<comment type="caution">
    <text evidence="2">The sequence shown here is derived from an EMBL/GenBank/DDBJ whole genome shotgun (WGS) entry which is preliminary data.</text>
</comment>
<evidence type="ECO:0000313" key="3">
    <source>
        <dbReference type="Proteomes" id="UP000654279"/>
    </source>
</evidence>
<keyword evidence="1" id="KW-1133">Transmembrane helix</keyword>
<feature type="transmembrane region" description="Helical" evidence="1">
    <location>
        <begin position="30"/>
        <end position="51"/>
    </location>
</feature>
<feature type="transmembrane region" description="Helical" evidence="1">
    <location>
        <begin position="424"/>
        <end position="442"/>
    </location>
</feature>
<reference evidence="2" key="1">
    <citation type="submission" date="2020-08" db="EMBL/GenBank/DDBJ databases">
        <title>Genome public.</title>
        <authorList>
            <person name="Liu C."/>
            <person name="Sun Q."/>
        </authorList>
    </citation>
    <scope>NUCLEOTIDE SEQUENCE</scope>
    <source>
        <strain evidence="2">NSJ-44</strain>
    </source>
</reference>
<dbReference type="EMBL" id="JACRSO010000001">
    <property type="protein sequence ID" value="MBC8528345.1"/>
    <property type="molecule type" value="Genomic_DNA"/>
</dbReference>
<dbReference type="Proteomes" id="UP000654279">
    <property type="component" value="Unassembled WGS sequence"/>
</dbReference>
<accession>A0A926D108</accession>
<name>A0A926D108_9FIRM</name>
<organism evidence="2 3">
    <name type="scientific">Luoshenia tenuis</name>
    <dbReference type="NCBI Taxonomy" id="2763654"/>
    <lineage>
        <taxon>Bacteria</taxon>
        <taxon>Bacillati</taxon>
        <taxon>Bacillota</taxon>
        <taxon>Clostridia</taxon>
        <taxon>Christensenellales</taxon>
        <taxon>Christensenellaceae</taxon>
        <taxon>Luoshenia</taxon>
    </lineage>
</organism>
<dbReference type="RefSeq" id="WP_249284368.1">
    <property type="nucleotide sequence ID" value="NZ_JACRSO010000001.1"/>
</dbReference>
<feature type="transmembrane region" description="Helical" evidence="1">
    <location>
        <begin position="278"/>
        <end position="298"/>
    </location>
</feature>
<proteinExistence type="predicted"/>
<evidence type="ECO:0000313" key="2">
    <source>
        <dbReference type="EMBL" id="MBC8528345.1"/>
    </source>
</evidence>
<keyword evidence="1" id="KW-0812">Transmembrane</keyword>
<feature type="transmembrane region" description="Helical" evidence="1">
    <location>
        <begin position="483"/>
        <end position="501"/>
    </location>
</feature>
<feature type="transmembrane region" description="Helical" evidence="1">
    <location>
        <begin position="454"/>
        <end position="471"/>
    </location>
</feature>
<feature type="transmembrane region" description="Helical" evidence="1">
    <location>
        <begin position="187"/>
        <end position="208"/>
    </location>
</feature>
<keyword evidence="3" id="KW-1185">Reference proteome</keyword>
<gene>
    <name evidence="2" type="ORF">H8699_02690</name>
</gene>
<protein>
    <submittedName>
        <fullName evidence="2">Uncharacterized protein</fullName>
    </submittedName>
</protein>
<sequence>MAGLACAAYLFGGLALSFRFFKGEGRAARLLLGGVWATVFCAVLPALWAFLWGFTAQANLCAAGTALVLGAACLPWGRFGRARGLPRFWRLSRREVPLLMTVGLLCAVAFTLTFTHVLRPDAAGALHSGQSTYGDMAMHLAFITSLAETGRFPPVYPLLAGEVPIGYPFLCETNSAGLYALGMDLRFSYILPMLLAMGCVFLGAYLLFRRMARGDARKAVLCTLLFFVGGGFGFAYFLDLLRSDPGNFTRIFTAFYETPTNYTSHNVLWVNPICDLMIPQRATLFGWAVLFACLYLLYRAAFEGQRRYFLPLGLLAGCLPLIHTHSFLALGIISLVLFLRAAAKGRCRWGALKPYLAYGALALCLALPQLFAFTFRQSSAEGFLRLHLNWANTQDEYLWFYIKNIGLTFLLLIPAFLHADARNRWFYLAGLPILILCEFVVFQPNTYDNNKLLYVWHLLGCGIVGILLVDVYDRLRGIRGRVYIAALTLTALCLSGVLTLGREAVSDYELFSSASVKAAAFARESTPPQARFLTADNHNNAIASLAGRDILCGSGSYLYFHGVDYAEAHAALRQLYEQPTNELLEQWGIDYVLIGAYERGGYAVEEDFYARSFPVVYDDGQGTLIYDVRTRAVG</sequence>
<evidence type="ECO:0000256" key="1">
    <source>
        <dbReference type="SAM" id="Phobius"/>
    </source>
</evidence>